<evidence type="ECO:0000259" key="7">
    <source>
        <dbReference type="Pfam" id="PF03772"/>
    </source>
</evidence>
<reference evidence="8 9" key="1">
    <citation type="journal article" date="2013" name="Genome Announc.">
        <title>Draft Genome Sequence of Helicobacter fennelliae Strain MRY12-0050, Isolated from a Bacteremia Patient.</title>
        <authorList>
            <person name="Rimbara E."/>
            <person name="Matsui M."/>
            <person name="Mori S."/>
            <person name="Suzuki S."/>
            <person name="Suzuki M."/>
            <person name="Kim H."/>
            <person name="Sekizuka T."/>
            <person name="Kuroda M."/>
            <person name="Shibayama K."/>
        </authorList>
    </citation>
    <scope>NUCLEOTIDE SEQUENCE [LARGE SCALE GENOMIC DNA]</scope>
    <source>
        <strain evidence="8 9">MRY12-0050</strain>
    </source>
</reference>
<protein>
    <submittedName>
        <fullName evidence="8">Competence protein</fullName>
    </submittedName>
</protein>
<dbReference type="Pfam" id="PF03772">
    <property type="entry name" value="Competence"/>
    <property type="match status" value="1"/>
</dbReference>
<feature type="domain" description="ComEC/Rec2-related protein" evidence="7">
    <location>
        <begin position="158"/>
        <end position="367"/>
    </location>
</feature>
<feature type="transmembrane region" description="Helical" evidence="6">
    <location>
        <begin position="248"/>
        <end position="276"/>
    </location>
</feature>
<feature type="transmembrane region" description="Helical" evidence="6">
    <location>
        <begin position="389"/>
        <end position="408"/>
    </location>
</feature>
<feature type="transmembrane region" description="Helical" evidence="6">
    <location>
        <begin position="218"/>
        <end position="236"/>
    </location>
</feature>
<dbReference type="GO" id="GO:0005886">
    <property type="term" value="C:plasma membrane"/>
    <property type="evidence" value="ECO:0007669"/>
    <property type="project" value="UniProtKB-SubCell"/>
</dbReference>
<keyword evidence="4 6" id="KW-1133">Transmembrane helix</keyword>
<evidence type="ECO:0000256" key="6">
    <source>
        <dbReference type="SAM" id="Phobius"/>
    </source>
</evidence>
<evidence type="ECO:0000313" key="9">
    <source>
        <dbReference type="Proteomes" id="UP000018143"/>
    </source>
</evidence>
<keyword evidence="2" id="KW-1003">Cell membrane</keyword>
<evidence type="ECO:0000256" key="4">
    <source>
        <dbReference type="ARBA" id="ARBA00022989"/>
    </source>
</evidence>
<keyword evidence="9" id="KW-1185">Reference proteome</keyword>
<gene>
    <name evidence="8" type="ORF">HFN_1088</name>
</gene>
<dbReference type="PANTHER" id="PTHR30619:SF7">
    <property type="entry name" value="BETA-LACTAMASE DOMAIN PROTEIN"/>
    <property type="match status" value="1"/>
</dbReference>
<dbReference type="InterPro" id="IPR052159">
    <property type="entry name" value="Competence_DNA_uptake"/>
</dbReference>
<evidence type="ECO:0000256" key="3">
    <source>
        <dbReference type="ARBA" id="ARBA00022692"/>
    </source>
</evidence>
<feature type="transmembrane region" description="Helical" evidence="6">
    <location>
        <begin position="314"/>
        <end position="336"/>
    </location>
</feature>
<evidence type="ECO:0000256" key="5">
    <source>
        <dbReference type="ARBA" id="ARBA00023136"/>
    </source>
</evidence>
<name>T1DWQ8_9HELI</name>
<feature type="transmembrane region" description="Helical" evidence="6">
    <location>
        <begin position="342"/>
        <end position="368"/>
    </location>
</feature>
<comment type="subcellular location">
    <subcellularLocation>
        <location evidence="1">Cell membrane</location>
        <topology evidence="1">Multi-pass membrane protein</topology>
    </subcellularLocation>
</comment>
<keyword evidence="3 6" id="KW-0812">Transmembrane</keyword>
<dbReference type="AlphaFoldDB" id="T1DWQ8"/>
<sequence>MSQKSKFSPYHINFIEGKKQWFGVFACLLIVFVIMLCVKFYQYKHLPMDKPGEITAQILLQYTKTKDNKTYFVLKLKSSQGHIFYTTSKEDLKPIQNRHIRIYGKAQCSFFEFLRSCFFINFTFSVLPQERSNLWYVDFINNQHQNPQNASLFRTLFFGETLDKQWRDVSNLLGLAHILAISGFHLGVLSSFLFVLITPIYRFFQRRYFSYRNEVYDVGFMIICVMFLYLVFLDFLPSFLRAFIMATFGFLLYFSGLNIINFGLLLLVGLTCIAFFPNVLLSIGFVLSMFGVFYIFLFITHYKRDKKSTLGSLAMYWMFFNVVVFLSITPIVHYFFPYFSPYQLISILVSLAFVVFFPLIIVLHIIGFGGLFDRFLDMVLGLEIPNIDFYLPWYLAIGYVALGLGAIFSKKIYIMMLLCAVGFYVFMCLRFCKVF</sequence>
<feature type="transmembrane region" description="Helical" evidence="6">
    <location>
        <begin position="172"/>
        <end position="198"/>
    </location>
</feature>
<accession>T1DWQ8</accession>
<feature type="transmembrane region" description="Helical" evidence="6">
    <location>
        <begin position="414"/>
        <end position="432"/>
    </location>
</feature>
<evidence type="ECO:0000256" key="2">
    <source>
        <dbReference type="ARBA" id="ARBA00022475"/>
    </source>
</evidence>
<evidence type="ECO:0000256" key="1">
    <source>
        <dbReference type="ARBA" id="ARBA00004651"/>
    </source>
</evidence>
<dbReference type="STRING" id="1325130.HFN_1088"/>
<proteinExistence type="predicted"/>
<dbReference type="Proteomes" id="UP000018143">
    <property type="component" value="Unassembled WGS sequence"/>
</dbReference>
<feature type="transmembrane region" description="Helical" evidence="6">
    <location>
        <begin position="282"/>
        <end position="302"/>
    </location>
</feature>
<dbReference type="PANTHER" id="PTHR30619">
    <property type="entry name" value="DNA INTERNALIZATION/COMPETENCE PROTEIN COMEC/REC2"/>
    <property type="match status" value="1"/>
</dbReference>
<dbReference type="NCBIfam" id="TIGR00360">
    <property type="entry name" value="ComEC_N-term"/>
    <property type="match status" value="1"/>
</dbReference>
<dbReference type="eggNOG" id="COG0658">
    <property type="taxonomic scope" value="Bacteria"/>
</dbReference>
<keyword evidence="5 6" id="KW-0472">Membrane</keyword>
<evidence type="ECO:0000313" key="8">
    <source>
        <dbReference type="EMBL" id="GAD19848.1"/>
    </source>
</evidence>
<feature type="transmembrane region" description="Helical" evidence="6">
    <location>
        <begin position="20"/>
        <end position="41"/>
    </location>
</feature>
<organism evidence="8 9">
    <name type="scientific">Helicobacter fennelliae MRY12-0050</name>
    <dbReference type="NCBI Taxonomy" id="1325130"/>
    <lineage>
        <taxon>Bacteria</taxon>
        <taxon>Pseudomonadati</taxon>
        <taxon>Campylobacterota</taxon>
        <taxon>Epsilonproteobacteria</taxon>
        <taxon>Campylobacterales</taxon>
        <taxon>Helicobacteraceae</taxon>
        <taxon>Helicobacter</taxon>
    </lineage>
</organism>
<comment type="caution">
    <text evidence="8">The sequence shown here is derived from an EMBL/GenBank/DDBJ whole genome shotgun (WGS) entry which is preliminary data.</text>
</comment>
<dbReference type="EMBL" id="BASD01000027">
    <property type="protein sequence ID" value="GAD19848.1"/>
    <property type="molecule type" value="Genomic_DNA"/>
</dbReference>
<dbReference type="InterPro" id="IPR004477">
    <property type="entry name" value="ComEC_N"/>
</dbReference>